<dbReference type="InterPro" id="IPR013783">
    <property type="entry name" value="Ig-like_fold"/>
</dbReference>
<name>A0A944CN25_9BACI</name>
<sequence>MERQFYRKLTILALFLMFSQVFYPLGNALASTSVLPPSNLAAQLVTPDDVKLTWSGVYGATGYNIYEITEGQLILRDKTTATSYNFNNLAEGSYRYVVSTLSAEGESGPSAPVSVGIVYPEMVGPTTLSKAVSNGNDITLSWPASTYADQYHIYQLSDDGQKSLIASQTSRSYKITNAPEGSFTYAVTASNSLYGESELSPYVKVDIVYPTMNVPNNFSYTITNGNDVTLKWDTVSYATDYKVYEITTEGKVLRNTVAGTTLKFTNAPAGEYVYEVHSNSDRFGESAEGSRVSVTIGEIVMTAPENFIYELKNINDIYLKWDSVAYATGYNIYEIVNGEKLLKSEKVTGTSITYLKSEAGNHTYVIHSFSDRFGESDEGSRVDLSIDQVTMEAPANFTHEIQNGNDIVLNWETSPNATGYKIYQVVDGQKVYKATVSDTSYTFAKMPAGEYTYEIHSYSSRFGESLKGRQLSVTLVLPVIKAPSNLKETIINETDFTLTWDLAEYADSYRIYQMVDGQKKYVAAVSNSSKGFTSMPSGEYTYIVYSYSSRFGLSDEGSQLTFTLKGKTMLPPENPAYTVTNGNDIKLNWTAAENATGYKVYQVVGSEKVLKKTITGTVTSFLNLPAGDYHFVIHSNSTLFGESNEGSDLKFQLVHPVMEAPVEVNQSVRNGNDLVLSWTEVEYADNYKVYEIVNNEKVLKYEGSALAKVIYKVPAGNHTYIVHSFSNRFGESIAGKQLTVTIQDYTMDPPEITNQTVTNVNTLKLEWAPVGYATKYNIYEIINGEKTLKTTVTGTTATIFNISEGEHYYQVHSFSDRFGESPEGTAVPVDIVFPEIKSPESLNNEIKKGNDVVLSWSATDFATNYMVYELIGEEKILKTTVAGLTTTLVNVSEGNHTYIVHTYSSRFGESPEGNSLVVSVIYPTMEAPDNFSNSVTNGNDVILTWEKADYATNYKVYQIVDNQKVLKSTVTGTSVTYENLPEGNYEYEIHSYSNRFGESPEGKSLTLEMVHPIMQAPENLTHTISNGNDITLNWSGASYATGYKVFQIINGEKVWKKTVFGTSVSFTNMPEEDYEFEVHSFSNRFGESLAASEYSFNLVHPTMQKPENFYQTILNGNDIRLRWSAAEYATGYKIYRITDGQKELVKTLSGLITTFVNMPEGDYQYEIHSFSDRFGESPEGTKLTFNLTWPEVETPVLSGTIFNVNNITLTWPATAWADEYRVYQITDGNRVLVTKGTSRSVKVYNLTEKTHSFEVVSYNTRFGESKPSNLVTETIVYPEMETPKANLILLSDTSARIYWDFVTYANGYNIYEIIDGKPVLVAEKVNNLSYTLTNLSYANHLYYVTSYSNSFGESDPSETVLAKLIIDEEAPVTTLDASADWTNKVVTVNLSATDNETGVDATYYSIDGSDFVKGTTFTVEDEGVHKVSFYSIDKVGNKEEIKSTDVKIDKTQPETSSDLSDNWATADVVVKLSAADQLSSVAKTYYSVDGTEFAEGDTFTVSGDGIHNVKFFSVDHAGNVEDVQSKTVKIDSQTPMTKSNIEDKWYQDVVTVELTATDDLSGVAATYYSLDGLNFTEATEITLEADGIYKVSYYSVDEAGSIEETQTQTVKIDSEAPVTSDNVSDIWYNADVEVVLSAKDNLSTVDKTYYSINGSVFIEGTSFDVSEEGINEVMYYSVDKAGNKEEAKTTQVKIDKSAPTISADLQEEYKLGSDFTISYTAADEHSGVASEEVTINGVAYKNGDTMTLDNPGVYTLNIKVTDHAGWTTTVEKEFVVYIPATLEVLPKVIKGNKGIFTVKANLPAEFARSSFDVPTATLNGVAPKVDNNGLFKQADKGHFKFEREDFDWKPGKVELEFRAYLDNGYLVVGSTIVDVK</sequence>
<dbReference type="SMART" id="SM00060">
    <property type="entry name" value="FN3"/>
    <property type="match status" value="14"/>
</dbReference>
<dbReference type="InterPro" id="IPR003961">
    <property type="entry name" value="FN3_dom"/>
</dbReference>
<dbReference type="NCBIfam" id="NF047446">
    <property type="entry name" value="barrel_OmpL47"/>
    <property type="match status" value="4"/>
</dbReference>
<feature type="domain" description="Fibronectin type-III" evidence="2">
    <location>
        <begin position="36"/>
        <end position="121"/>
    </location>
</feature>
<keyword evidence="4" id="KW-1185">Reference proteome</keyword>
<evidence type="ECO:0000259" key="2">
    <source>
        <dbReference type="PROSITE" id="PS50853"/>
    </source>
</evidence>
<dbReference type="EMBL" id="QTKX01000002">
    <property type="protein sequence ID" value="MBS8265782.1"/>
    <property type="molecule type" value="Genomic_DNA"/>
</dbReference>
<dbReference type="InterPro" id="IPR050964">
    <property type="entry name" value="Striated_Muscle_Regulatory"/>
</dbReference>
<evidence type="ECO:0000313" key="3">
    <source>
        <dbReference type="EMBL" id="MBS8265782.1"/>
    </source>
</evidence>
<reference evidence="3 4" key="1">
    <citation type="journal article" date="2021" name="Microorganisms">
        <title>Bacterial Dimethylsulfoniopropionate Biosynthesis in the East China Sea.</title>
        <authorList>
            <person name="Liu J."/>
            <person name="Zhang Y."/>
            <person name="Liu J."/>
            <person name="Zhong H."/>
            <person name="Williams B.T."/>
            <person name="Zheng Y."/>
            <person name="Curson A.R.J."/>
            <person name="Sun C."/>
            <person name="Sun H."/>
            <person name="Song D."/>
            <person name="Wagner Mackenzie B."/>
            <person name="Bermejo Martinez A."/>
            <person name="Todd J.D."/>
            <person name="Zhang X.H."/>
        </authorList>
    </citation>
    <scope>NUCLEOTIDE SEQUENCE [LARGE SCALE GENOMIC DNA]</scope>
    <source>
        <strain evidence="3 4">ESS08</strain>
    </source>
</reference>
<dbReference type="PROSITE" id="PS50853">
    <property type="entry name" value="FN3"/>
    <property type="match status" value="1"/>
</dbReference>
<accession>A0A944CN25</accession>
<organism evidence="3 4">
    <name type="scientific">Mesobacillus boroniphilus</name>
    <dbReference type="NCBI Taxonomy" id="308892"/>
    <lineage>
        <taxon>Bacteria</taxon>
        <taxon>Bacillati</taxon>
        <taxon>Bacillota</taxon>
        <taxon>Bacilli</taxon>
        <taxon>Bacillales</taxon>
        <taxon>Bacillaceae</taxon>
        <taxon>Mesobacillus</taxon>
    </lineage>
</organism>
<dbReference type="InterPro" id="IPR036116">
    <property type="entry name" value="FN3_sf"/>
</dbReference>
<proteinExistence type="predicted"/>
<dbReference type="RefSeq" id="WP_213370408.1">
    <property type="nucleotide sequence ID" value="NZ_QTKX01000002.1"/>
</dbReference>
<dbReference type="Proteomes" id="UP000761411">
    <property type="component" value="Unassembled WGS sequence"/>
</dbReference>
<protein>
    <recommendedName>
        <fullName evidence="2">Fibronectin type-III domain-containing protein</fullName>
    </recommendedName>
</protein>
<gene>
    <name evidence="3" type="ORF">DYI25_15250</name>
</gene>
<dbReference type="Gene3D" id="2.60.40.10">
    <property type="entry name" value="Immunoglobulins"/>
    <property type="match status" value="11"/>
</dbReference>
<dbReference type="PANTHER" id="PTHR13817:SF166">
    <property type="entry name" value="NEURONAL IGCAM-RELATED"/>
    <property type="match status" value="1"/>
</dbReference>
<dbReference type="SUPFAM" id="SSF49265">
    <property type="entry name" value="Fibronectin type III"/>
    <property type="match status" value="6"/>
</dbReference>
<dbReference type="PANTHER" id="PTHR13817">
    <property type="entry name" value="TITIN"/>
    <property type="match status" value="1"/>
</dbReference>
<evidence type="ECO:0000313" key="4">
    <source>
        <dbReference type="Proteomes" id="UP000761411"/>
    </source>
</evidence>
<keyword evidence="1" id="KW-0677">Repeat</keyword>
<dbReference type="InterPro" id="IPR058094">
    <property type="entry name" value="Ig-like_OmpL47-like"/>
</dbReference>
<comment type="caution">
    <text evidence="3">The sequence shown here is derived from an EMBL/GenBank/DDBJ whole genome shotgun (WGS) entry which is preliminary data.</text>
</comment>
<dbReference type="Gene3D" id="3.30.1920.20">
    <property type="match status" value="4"/>
</dbReference>
<dbReference type="CDD" id="cd00063">
    <property type="entry name" value="FN3"/>
    <property type="match status" value="1"/>
</dbReference>
<evidence type="ECO:0000256" key="1">
    <source>
        <dbReference type="ARBA" id="ARBA00022737"/>
    </source>
</evidence>